<comment type="caution">
    <text evidence="2">The sequence shown here is derived from an EMBL/GenBank/DDBJ whole genome shotgun (WGS) entry which is preliminary data.</text>
</comment>
<evidence type="ECO:0000313" key="3">
    <source>
        <dbReference type="Proteomes" id="UP000256329"/>
    </source>
</evidence>
<gene>
    <name evidence="2" type="ORF">DXX99_03465</name>
</gene>
<dbReference type="RefSeq" id="WP_115792125.1">
    <property type="nucleotide sequence ID" value="NZ_QSLN01000003.1"/>
</dbReference>
<sequence length="157" mass="17676">MLAERMRTFTEGVISLYGLVHPEELAEHLGLTVVEVQDPLKAVRGAFICKKGLKLVCVDASLPTLHRHAAVLHECGHYLLHPGENRFFIENRAFLLSGRKELEATLFAFFYLVEWNRELLEQLEHNLCRFAKAHGLPTRVAEVAAAALCKPEAVAYL</sequence>
<dbReference type="Pfam" id="PF06114">
    <property type="entry name" value="Peptidase_M78"/>
    <property type="match status" value="1"/>
</dbReference>
<accession>A0A3D8P5V6</accession>
<evidence type="ECO:0000313" key="2">
    <source>
        <dbReference type="EMBL" id="RDV83906.1"/>
    </source>
</evidence>
<dbReference type="OrthoDB" id="9816277at2"/>
<dbReference type="InterPro" id="IPR010359">
    <property type="entry name" value="IrrE_HExxH"/>
</dbReference>
<proteinExistence type="predicted"/>
<protein>
    <submittedName>
        <fullName evidence="2">ImmA/IrrE family metallo-endopeptidase</fullName>
    </submittedName>
</protein>
<dbReference type="Gene3D" id="1.10.10.2910">
    <property type="match status" value="1"/>
</dbReference>
<keyword evidence="3" id="KW-1185">Reference proteome</keyword>
<feature type="domain" description="IrrE N-terminal-like" evidence="1">
    <location>
        <begin position="26"/>
        <end position="113"/>
    </location>
</feature>
<dbReference type="Proteomes" id="UP000256329">
    <property type="component" value="Unassembled WGS sequence"/>
</dbReference>
<organism evidence="2 3">
    <name type="scientific">Ammonifex thiophilus</name>
    <dbReference type="NCBI Taxonomy" id="444093"/>
    <lineage>
        <taxon>Bacteria</taxon>
        <taxon>Bacillati</taxon>
        <taxon>Bacillota</taxon>
        <taxon>Clostridia</taxon>
        <taxon>Thermoanaerobacterales</taxon>
        <taxon>Thermoanaerobacteraceae</taxon>
        <taxon>Ammonifex</taxon>
    </lineage>
</organism>
<name>A0A3D8P5V6_9THEO</name>
<dbReference type="EMBL" id="QSLN01000003">
    <property type="protein sequence ID" value="RDV83906.1"/>
    <property type="molecule type" value="Genomic_DNA"/>
</dbReference>
<dbReference type="AlphaFoldDB" id="A0A3D8P5V6"/>
<evidence type="ECO:0000259" key="1">
    <source>
        <dbReference type="Pfam" id="PF06114"/>
    </source>
</evidence>
<reference evidence="2 3" key="1">
    <citation type="submission" date="2018-08" db="EMBL/GenBank/DDBJ databases">
        <title>Form III RuBisCO-mediated autotrophy in Thermodesulfobium bacteria.</title>
        <authorList>
            <person name="Toshchakov S.V."/>
            <person name="Kublanov I.V."/>
            <person name="Frolov E."/>
            <person name="Bonch-Osmolovskaya E.A."/>
            <person name="Tourova T.P."/>
            <person name="Chernych N.A."/>
            <person name="Lebedinsky A.V."/>
        </authorList>
    </citation>
    <scope>NUCLEOTIDE SEQUENCE [LARGE SCALE GENOMIC DNA]</scope>
    <source>
        <strain evidence="2 3">SR</strain>
    </source>
</reference>